<proteinExistence type="predicted"/>
<dbReference type="Proteomes" id="UP000265520">
    <property type="component" value="Unassembled WGS sequence"/>
</dbReference>
<sequence length="61" mass="6587">MKNVAEDVPISITKGNLNDNPQNVVTSATEESFKKDVEDDVLTSDPEGNATTKAQPLEEDP</sequence>
<protein>
    <submittedName>
        <fullName evidence="2">Uncharacterized protein</fullName>
    </submittedName>
</protein>
<name>A0A392VD66_9FABA</name>
<feature type="compositionally biased region" description="Polar residues" evidence="1">
    <location>
        <begin position="13"/>
        <end position="30"/>
    </location>
</feature>
<keyword evidence="3" id="KW-1185">Reference proteome</keyword>
<accession>A0A392VD66</accession>
<organism evidence="2 3">
    <name type="scientific">Trifolium medium</name>
    <dbReference type="NCBI Taxonomy" id="97028"/>
    <lineage>
        <taxon>Eukaryota</taxon>
        <taxon>Viridiplantae</taxon>
        <taxon>Streptophyta</taxon>
        <taxon>Embryophyta</taxon>
        <taxon>Tracheophyta</taxon>
        <taxon>Spermatophyta</taxon>
        <taxon>Magnoliopsida</taxon>
        <taxon>eudicotyledons</taxon>
        <taxon>Gunneridae</taxon>
        <taxon>Pentapetalae</taxon>
        <taxon>rosids</taxon>
        <taxon>fabids</taxon>
        <taxon>Fabales</taxon>
        <taxon>Fabaceae</taxon>
        <taxon>Papilionoideae</taxon>
        <taxon>50 kb inversion clade</taxon>
        <taxon>NPAAA clade</taxon>
        <taxon>Hologalegina</taxon>
        <taxon>IRL clade</taxon>
        <taxon>Trifolieae</taxon>
        <taxon>Trifolium</taxon>
    </lineage>
</organism>
<feature type="non-terminal residue" evidence="2">
    <location>
        <position position="61"/>
    </location>
</feature>
<dbReference type="AlphaFoldDB" id="A0A392VD66"/>
<feature type="region of interest" description="Disordered" evidence="1">
    <location>
        <begin position="1"/>
        <end position="61"/>
    </location>
</feature>
<evidence type="ECO:0000313" key="3">
    <source>
        <dbReference type="Proteomes" id="UP000265520"/>
    </source>
</evidence>
<evidence type="ECO:0000256" key="1">
    <source>
        <dbReference type="SAM" id="MobiDB-lite"/>
    </source>
</evidence>
<reference evidence="2 3" key="1">
    <citation type="journal article" date="2018" name="Front. Plant Sci.">
        <title>Red Clover (Trifolium pratense) and Zigzag Clover (T. medium) - A Picture of Genomic Similarities and Differences.</title>
        <authorList>
            <person name="Dluhosova J."/>
            <person name="Istvanek J."/>
            <person name="Nedelnik J."/>
            <person name="Repkova J."/>
        </authorList>
    </citation>
    <scope>NUCLEOTIDE SEQUENCE [LARGE SCALE GENOMIC DNA]</scope>
    <source>
        <strain evidence="3">cv. 10/8</strain>
        <tissue evidence="2">Leaf</tissue>
    </source>
</reference>
<comment type="caution">
    <text evidence="2">The sequence shown here is derived from an EMBL/GenBank/DDBJ whole genome shotgun (WGS) entry which is preliminary data.</text>
</comment>
<evidence type="ECO:0000313" key="2">
    <source>
        <dbReference type="EMBL" id="MCI84911.1"/>
    </source>
</evidence>
<dbReference type="EMBL" id="LXQA011101930">
    <property type="protein sequence ID" value="MCI84911.1"/>
    <property type="molecule type" value="Genomic_DNA"/>
</dbReference>